<dbReference type="EMBL" id="JACNJH010000075">
    <property type="protein sequence ID" value="MBC8360197.1"/>
    <property type="molecule type" value="Genomic_DNA"/>
</dbReference>
<evidence type="ECO:0000313" key="1">
    <source>
        <dbReference type="EMBL" id="MBC8360197.1"/>
    </source>
</evidence>
<dbReference type="Proteomes" id="UP000603434">
    <property type="component" value="Unassembled WGS sequence"/>
</dbReference>
<gene>
    <name evidence="1" type="ORF">H8E23_02200</name>
</gene>
<evidence type="ECO:0000313" key="2">
    <source>
        <dbReference type="Proteomes" id="UP000603434"/>
    </source>
</evidence>
<organism evidence="1 2">
    <name type="scientific">Candidatus Desulfatibia profunda</name>
    <dbReference type="NCBI Taxonomy" id="2841695"/>
    <lineage>
        <taxon>Bacteria</taxon>
        <taxon>Pseudomonadati</taxon>
        <taxon>Thermodesulfobacteriota</taxon>
        <taxon>Desulfobacteria</taxon>
        <taxon>Desulfobacterales</taxon>
        <taxon>Desulfobacterales incertae sedis</taxon>
        <taxon>Candidatus Desulfatibia</taxon>
    </lineage>
</organism>
<comment type="caution">
    <text evidence="1">The sequence shown here is derived from an EMBL/GenBank/DDBJ whole genome shotgun (WGS) entry which is preliminary data.</text>
</comment>
<proteinExistence type="predicted"/>
<protein>
    <submittedName>
        <fullName evidence="1">Uncharacterized protein</fullName>
    </submittedName>
</protein>
<sequence length="411" mass="47442">ERSIDLLIQHQCPQCGAPATLTETDRLFNCEFCRVKSYLLQQNFFRYMLPEAAPKDKSLIYFPYWRFKGMLFSCIEDGIKHRFLDLSHQAVDSRYFPISLGLRSQALKLKFVAPETPGYFLQPTQPIEDVMKIFERRFSSTQSGPVFHNAYIGETLSMIYSPFYVQDKVYDAILNQAVSAVLPDDFDAESFSGGTPDWQTRFVPAVCPSCGWDLDDDREALVLKCKNCNTAWRPARNKLKPLKFAHIPENGEDTFYLPFWRIKADISGLPLRSYADLVKIANLPKVLQENFNDIEFYFWIPAFKVRPEVFVRLARNITVSQPQQKLIAEFPEAGLCPVTLPIEEALESLTINLTSFVIPQKDFLPRLQDIEITPTRVLLVYVPFQEKNQEYIHPEMLLTINKNHLKFAANL</sequence>
<feature type="non-terminal residue" evidence="1">
    <location>
        <position position="1"/>
    </location>
</feature>
<name>A0A8J6NJ55_9BACT</name>
<reference evidence="1 2" key="1">
    <citation type="submission" date="2020-08" db="EMBL/GenBank/DDBJ databases">
        <title>Bridging the membrane lipid divide: bacteria of the FCB group superphylum have the potential to synthesize archaeal ether lipids.</title>
        <authorList>
            <person name="Villanueva L."/>
            <person name="Von Meijenfeldt F.A.B."/>
            <person name="Westbye A.B."/>
            <person name="Yadav S."/>
            <person name="Hopmans E.C."/>
            <person name="Dutilh B.E."/>
            <person name="Sinninghe Damste J.S."/>
        </authorList>
    </citation>
    <scope>NUCLEOTIDE SEQUENCE [LARGE SCALE GENOMIC DNA]</scope>
    <source>
        <strain evidence="1">NIOZ-UU30</strain>
    </source>
</reference>
<accession>A0A8J6NJ55</accession>
<dbReference type="AlphaFoldDB" id="A0A8J6NJ55"/>